<gene>
    <name evidence="2" type="ORF">UV05_C0014G0013</name>
</gene>
<accession>A0A0G1C2Y7</accession>
<dbReference type="Pfam" id="PF01909">
    <property type="entry name" value="NTP_transf_2"/>
    <property type="match status" value="1"/>
</dbReference>
<reference evidence="2 3" key="1">
    <citation type="journal article" date="2015" name="Nature">
        <title>rRNA introns, odd ribosomes, and small enigmatic genomes across a large radiation of phyla.</title>
        <authorList>
            <person name="Brown C.T."/>
            <person name="Hug L.A."/>
            <person name="Thomas B.C."/>
            <person name="Sharon I."/>
            <person name="Castelle C.J."/>
            <person name="Singh A."/>
            <person name="Wilkins M.J."/>
            <person name="Williams K.H."/>
            <person name="Banfield J.F."/>
        </authorList>
    </citation>
    <scope>NUCLEOTIDE SEQUENCE [LARGE SCALE GENOMIC DNA]</scope>
</reference>
<organism evidence="2 3">
    <name type="scientific">candidate division CPR1 bacterium GW2011_GWA2_42_17</name>
    <dbReference type="NCBI Taxonomy" id="1618341"/>
    <lineage>
        <taxon>Bacteria</taxon>
        <taxon>candidate division CPR1</taxon>
    </lineage>
</organism>
<feature type="domain" description="Polymerase nucleotidyl transferase" evidence="1">
    <location>
        <begin position="10"/>
        <end position="85"/>
    </location>
</feature>
<dbReference type="CDD" id="cd05403">
    <property type="entry name" value="NT_KNTase_like"/>
    <property type="match status" value="1"/>
</dbReference>
<dbReference type="Gene3D" id="3.30.460.10">
    <property type="entry name" value="Beta Polymerase, domain 2"/>
    <property type="match status" value="1"/>
</dbReference>
<dbReference type="InterPro" id="IPR002934">
    <property type="entry name" value="Polymerase_NTP_transf_dom"/>
</dbReference>
<dbReference type="GO" id="GO:0016779">
    <property type="term" value="F:nucleotidyltransferase activity"/>
    <property type="evidence" value="ECO:0007669"/>
    <property type="project" value="InterPro"/>
</dbReference>
<dbReference type="SUPFAM" id="SSF81301">
    <property type="entry name" value="Nucleotidyltransferase"/>
    <property type="match status" value="1"/>
</dbReference>
<name>A0A0G1C2Y7_9BACT</name>
<evidence type="ECO:0000313" key="2">
    <source>
        <dbReference type="EMBL" id="KKS44013.1"/>
    </source>
</evidence>
<evidence type="ECO:0000313" key="3">
    <source>
        <dbReference type="Proteomes" id="UP000034875"/>
    </source>
</evidence>
<sequence length="103" mass="11663">MDEILTKATQFAKKVKSSGIKIEKAYLYGSQAKGTAKDQSDIDICIVSPVFGKDFIKEYVKLAGFSKDIDWRIEAIPFNPERLNDRYDTLAAEIRKYGIPLKV</sequence>
<dbReference type="EMBL" id="LCCZ01000014">
    <property type="protein sequence ID" value="KKS44013.1"/>
    <property type="molecule type" value="Genomic_DNA"/>
</dbReference>
<dbReference type="PANTHER" id="PTHR43449:SF1">
    <property type="entry name" value="POLYMERASE BETA NUCLEOTIDYLTRANSFERASE DOMAIN-CONTAINING PROTEIN"/>
    <property type="match status" value="1"/>
</dbReference>
<evidence type="ECO:0000259" key="1">
    <source>
        <dbReference type="Pfam" id="PF01909"/>
    </source>
</evidence>
<dbReference type="Proteomes" id="UP000034875">
    <property type="component" value="Unassembled WGS sequence"/>
</dbReference>
<comment type="caution">
    <text evidence="2">The sequence shown here is derived from an EMBL/GenBank/DDBJ whole genome shotgun (WGS) entry which is preliminary data.</text>
</comment>
<dbReference type="AlphaFoldDB" id="A0A0G1C2Y7"/>
<dbReference type="InterPro" id="IPR043519">
    <property type="entry name" value="NT_sf"/>
</dbReference>
<proteinExistence type="predicted"/>
<dbReference type="PANTHER" id="PTHR43449">
    <property type="entry name" value="NUCLEOTIDYLTRANSFERASE"/>
    <property type="match status" value="1"/>
</dbReference>
<protein>
    <submittedName>
        <fullName evidence="2">Polymerase, beta-like protein region protein</fullName>
    </submittedName>
</protein>